<dbReference type="InParanoid" id="A0A0D0BWV8"/>
<reference evidence="6" key="2">
    <citation type="submission" date="2015-01" db="EMBL/GenBank/DDBJ databases">
        <title>Evolutionary Origins and Diversification of the Mycorrhizal Mutualists.</title>
        <authorList>
            <consortium name="DOE Joint Genome Institute"/>
            <consortium name="Mycorrhizal Genomics Consortium"/>
            <person name="Kohler A."/>
            <person name="Kuo A."/>
            <person name="Nagy L.G."/>
            <person name="Floudas D."/>
            <person name="Copeland A."/>
            <person name="Barry K.W."/>
            <person name="Cichocki N."/>
            <person name="Veneault-Fourrey C."/>
            <person name="LaButti K."/>
            <person name="Lindquist E.A."/>
            <person name="Lipzen A."/>
            <person name="Lundell T."/>
            <person name="Morin E."/>
            <person name="Murat C."/>
            <person name="Riley R."/>
            <person name="Ohm R."/>
            <person name="Sun H."/>
            <person name="Tunlid A."/>
            <person name="Henrissat B."/>
            <person name="Grigoriev I.V."/>
            <person name="Hibbett D.S."/>
            <person name="Martin F."/>
        </authorList>
    </citation>
    <scope>NUCLEOTIDE SEQUENCE [LARGE SCALE GENOMIC DNA]</scope>
    <source>
        <strain evidence="6">Ve08.2h10</strain>
    </source>
</reference>
<feature type="repeat" description="WD" evidence="3">
    <location>
        <begin position="146"/>
        <end position="187"/>
    </location>
</feature>
<dbReference type="SMART" id="SM00320">
    <property type="entry name" value="WD40"/>
    <property type="match status" value="4"/>
</dbReference>
<dbReference type="OrthoDB" id="3203311at2759"/>
<dbReference type="InterPro" id="IPR015943">
    <property type="entry name" value="WD40/YVTN_repeat-like_dom_sf"/>
</dbReference>
<dbReference type="InterPro" id="IPR036322">
    <property type="entry name" value="WD40_repeat_dom_sf"/>
</dbReference>
<dbReference type="HOGENOM" id="CLU_016266_1_0_1"/>
<keyword evidence="2" id="KW-0677">Repeat</keyword>
<dbReference type="Gene3D" id="2.130.10.10">
    <property type="entry name" value="YVTN repeat-like/Quinoprotein amine dehydrogenase"/>
    <property type="match status" value="2"/>
</dbReference>
<dbReference type="PROSITE" id="PS50082">
    <property type="entry name" value="WD_REPEATS_2"/>
    <property type="match status" value="2"/>
</dbReference>
<evidence type="ECO:0000313" key="6">
    <source>
        <dbReference type="Proteomes" id="UP000054538"/>
    </source>
</evidence>
<sequence>MHVLEGHEDRARSVRFSWDSRRVASGSDDATIRVWLVDSGGDRIASAASSVQIWDAETGFGILSIRNSLATSLAWTADGTCIIGGGYGEVTAWNSHNGEQLHTWKTHSNTLISLSLSPAGTRLATCDRFDKTAFVFDVSTGEQIEILKHDQDAQGITYSPSGQFIATVCADRKVYLWRASQTESHASSLLSFLDQSAVLLAEPPRNDRAAPDQFWESPTNRDQSAPQPPQRIFNKVKYKLANFFARRPAGIAQTSPVRETVEPVEVAAGRDKTFWVVLERIVWTPMNTMMFMIFYCRRPDPQERGGFLPTNRDTRVNSSRAPGGNPTATSNCSEPQNLVDSTGNAGARPDAPPTPAGNPVIRAQPKPTVGMSLCSAENPGAEPHSSAAAAGNSQMCDQSGSIEMVTIRAVSTRVPPQRIPSTDPSVTLPERSSSTAVTTTAPLSMAFNSASPAFAQPSLPHLDIRSGNTFSTEEIAIIKDLRRRKMLETII</sequence>
<proteinExistence type="predicted"/>
<keyword evidence="6" id="KW-1185">Reference proteome</keyword>
<dbReference type="Proteomes" id="UP000054538">
    <property type="component" value="Unassembled WGS sequence"/>
</dbReference>
<dbReference type="Pfam" id="PF00400">
    <property type="entry name" value="WD40"/>
    <property type="match status" value="3"/>
</dbReference>
<dbReference type="PROSITE" id="PS50294">
    <property type="entry name" value="WD_REPEATS_REGION"/>
    <property type="match status" value="1"/>
</dbReference>
<dbReference type="EMBL" id="KN827878">
    <property type="protein sequence ID" value="KIK75767.1"/>
    <property type="molecule type" value="Genomic_DNA"/>
</dbReference>
<dbReference type="PANTHER" id="PTHR19848:SF8">
    <property type="entry name" value="F-BOX AND WD REPEAT DOMAIN CONTAINING 7"/>
    <property type="match status" value="1"/>
</dbReference>
<feature type="compositionally biased region" description="Polar residues" evidence="4">
    <location>
        <begin position="316"/>
        <end position="344"/>
    </location>
</feature>
<dbReference type="PANTHER" id="PTHR19848">
    <property type="entry name" value="WD40 REPEAT PROTEIN"/>
    <property type="match status" value="1"/>
</dbReference>
<evidence type="ECO:0008006" key="7">
    <source>
        <dbReference type="Google" id="ProtNLM"/>
    </source>
</evidence>
<accession>A0A0D0BWV8</accession>
<name>A0A0D0BWV8_9AGAM</name>
<evidence type="ECO:0000256" key="1">
    <source>
        <dbReference type="ARBA" id="ARBA00022574"/>
    </source>
</evidence>
<dbReference type="InterPro" id="IPR001680">
    <property type="entry name" value="WD40_rpt"/>
</dbReference>
<dbReference type="AlphaFoldDB" id="A0A0D0BWV8"/>
<evidence type="ECO:0000256" key="4">
    <source>
        <dbReference type="SAM" id="MobiDB-lite"/>
    </source>
</evidence>
<protein>
    <recommendedName>
        <fullName evidence="7">WD40 repeat-like protein</fullName>
    </recommendedName>
</protein>
<keyword evidence="1 3" id="KW-0853">WD repeat</keyword>
<evidence type="ECO:0000256" key="3">
    <source>
        <dbReference type="PROSITE-ProRule" id="PRU00221"/>
    </source>
</evidence>
<evidence type="ECO:0000256" key="2">
    <source>
        <dbReference type="ARBA" id="ARBA00022737"/>
    </source>
</evidence>
<reference evidence="5 6" key="1">
    <citation type="submission" date="2014-04" db="EMBL/GenBank/DDBJ databases">
        <authorList>
            <consortium name="DOE Joint Genome Institute"/>
            <person name="Kuo A."/>
            <person name="Kohler A."/>
            <person name="Jargeat P."/>
            <person name="Nagy L.G."/>
            <person name="Floudas D."/>
            <person name="Copeland A."/>
            <person name="Barry K.W."/>
            <person name="Cichocki N."/>
            <person name="Veneault-Fourrey C."/>
            <person name="LaButti K."/>
            <person name="Lindquist E.A."/>
            <person name="Lipzen A."/>
            <person name="Lundell T."/>
            <person name="Morin E."/>
            <person name="Murat C."/>
            <person name="Sun H."/>
            <person name="Tunlid A."/>
            <person name="Henrissat B."/>
            <person name="Grigoriev I.V."/>
            <person name="Hibbett D.S."/>
            <person name="Martin F."/>
            <person name="Nordberg H.P."/>
            <person name="Cantor M.N."/>
            <person name="Hua S.X."/>
        </authorList>
    </citation>
    <scope>NUCLEOTIDE SEQUENCE [LARGE SCALE GENOMIC DNA]</scope>
    <source>
        <strain evidence="5 6">Ve08.2h10</strain>
    </source>
</reference>
<gene>
    <name evidence="5" type="ORF">PAXRUDRAFT_18708</name>
</gene>
<dbReference type="STRING" id="930991.A0A0D0BWV8"/>
<dbReference type="SUPFAM" id="SSF50978">
    <property type="entry name" value="WD40 repeat-like"/>
    <property type="match status" value="1"/>
</dbReference>
<organism evidence="5 6">
    <name type="scientific">Paxillus rubicundulus Ve08.2h10</name>
    <dbReference type="NCBI Taxonomy" id="930991"/>
    <lineage>
        <taxon>Eukaryota</taxon>
        <taxon>Fungi</taxon>
        <taxon>Dikarya</taxon>
        <taxon>Basidiomycota</taxon>
        <taxon>Agaricomycotina</taxon>
        <taxon>Agaricomycetes</taxon>
        <taxon>Agaricomycetidae</taxon>
        <taxon>Boletales</taxon>
        <taxon>Paxilineae</taxon>
        <taxon>Paxillaceae</taxon>
        <taxon>Paxillus</taxon>
    </lineage>
</organism>
<feature type="region of interest" description="Disordered" evidence="4">
    <location>
        <begin position="209"/>
        <end position="229"/>
    </location>
</feature>
<feature type="compositionally biased region" description="Polar residues" evidence="4">
    <location>
        <begin position="216"/>
        <end position="225"/>
    </location>
</feature>
<feature type="repeat" description="WD" evidence="3">
    <location>
        <begin position="4"/>
        <end position="35"/>
    </location>
</feature>
<evidence type="ECO:0000313" key="5">
    <source>
        <dbReference type="EMBL" id="KIK75767.1"/>
    </source>
</evidence>
<feature type="region of interest" description="Disordered" evidence="4">
    <location>
        <begin position="305"/>
        <end position="360"/>
    </location>
</feature>